<dbReference type="GO" id="GO:0005506">
    <property type="term" value="F:iron ion binding"/>
    <property type="evidence" value="ECO:0007669"/>
    <property type="project" value="InterPro"/>
</dbReference>
<gene>
    <name evidence="1" type="ORF">SAMN05421504_1031033</name>
</gene>
<keyword evidence="2" id="KW-1185">Reference proteome</keyword>
<evidence type="ECO:0000313" key="2">
    <source>
        <dbReference type="Proteomes" id="UP000199515"/>
    </source>
</evidence>
<organism evidence="1 2">
    <name type="scientific">Amycolatopsis xylanica</name>
    <dbReference type="NCBI Taxonomy" id="589385"/>
    <lineage>
        <taxon>Bacteria</taxon>
        <taxon>Bacillati</taxon>
        <taxon>Actinomycetota</taxon>
        <taxon>Actinomycetes</taxon>
        <taxon>Pseudonocardiales</taxon>
        <taxon>Pseudonocardiaceae</taxon>
        <taxon>Amycolatopsis</taxon>
    </lineage>
</organism>
<dbReference type="SUPFAM" id="SSF48264">
    <property type="entry name" value="Cytochrome P450"/>
    <property type="match status" value="1"/>
</dbReference>
<dbReference type="RefSeq" id="WP_245757382.1">
    <property type="nucleotide sequence ID" value="NZ_FNON01000003.1"/>
</dbReference>
<dbReference type="Proteomes" id="UP000199515">
    <property type="component" value="Unassembled WGS sequence"/>
</dbReference>
<dbReference type="GO" id="GO:0016705">
    <property type="term" value="F:oxidoreductase activity, acting on paired donors, with incorporation or reduction of molecular oxygen"/>
    <property type="evidence" value="ECO:0007669"/>
    <property type="project" value="InterPro"/>
</dbReference>
<name>A0A1H3EZ51_9PSEU</name>
<evidence type="ECO:0008006" key="3">
    <source>
        <dbReference type="Google" id="ProtNLM"/>
    </source>
</evidence>
<sequence length="229" mass="23875">MIEARELLADPRCTLPPVFGGAPGTVGWLRTNVARFSTGQAHARRRSLVTEELAGFDPAWLRREAFDRTTEAENSGPVDLKAIVVETLAAALGLPAGLSADIAIVAKVYHPHVEATSVEDAAVARLAEACGGATEHTAARIGLLVQACDATAGLVENALDESGAAEEALAATLRERPPVSMTRRYKDGRLVEIDLAGVPFGHGPKACPGQAHALAIAAGILDATRQAMC</sequence>
<dbReference type="InterPro" id="IPR036396">
    <property type="entry name" value="Cyt_P450_sf"/>
</dbReference>
<dbReference type="InterPro" id="IPR017972">
    <property type="entry name" value="Cyt_P450_CS"/>
</dbReference>
<accession>A0A1H3EZ51</accession>
<dbReference type="GO" id="GO:0020037">
    <property type="term" value="F:heme binding"/>
    <property type="evidence" value="ECO:0007669"/>
    <property type="project" value="InterPro"/>
</dbReference>
<proteinExistence type="predicted"/>
<dbReference type="GO" id="GO:0004497">
    <property type="term" value="F:monooxygenase activity"/>
    <property type="evidence" value="ECO:0007669"/>
    <property type="project" value="InterPro"/>
</dbReference>
<evidence type="ECO:0000313" key="1">
    <source>
        <dbReference type="EMBL" id="SDX83837.1"/>
    </source>
</evidence>
<protein>
    <recommendedName>
        <fullName evidence="3">Cytochrome P450</fullName>
    </recommendedName>
</protein>
<dbReference type="EMBL" id="FNON01000003">
    <property type="protein sequence ID" value="SDX83837.1"/>
    <property type="molecule type" value="Genomic_DNA"/>
</dbReference>
<dbReference type="AlphaFoldDB" id="A0A1H3EZ51"/>
<dbReference type="PROSITE" id="PS00086">
    <property type="entry name" value="CYTOCHROME_P450"/>
    <property type="match status" value="1"/>
</dbReference>
<dbReference type="STRING" id="589385.SAMN05421504_1031033"/>
<reference evidence="1 2" key="1">
    <citation type="submission" date="2016-10" db="EMBL/GenBank/DDBJ databases">
        <authorList>
            <person name="de Groot N.N."/>
        </authorList>
    </citation>
    <scope>NUCLEOTIDE SEQUENCE [LARGE SCALE GENOMIC DNA]</scope>
    <source>
        <strain evidence="1 2">CPCC 202699</strain>
    </source>
</reference>